<keyword evidence="3" id="KW-1185">Reference proteome</keyword>
<protein>
    <submittedName>
        <fullName evidence="2">DUF3426 domain-containing protein</fullName>
    </submittedName>
</protein>
<organism evidence="2 3">
    <name type="scientific">Marinihelvus fidelis</name>
    <dbReference type="NCBI Taxonomy" id="2613842"/>
    <lineage>
        <taxon>Bacteria</taxon>
        <taxon>Pseudomonadati</taxon>
        <taxon>Pseudomonadota</taxon>
        <taxon>Gammaproteobacteria</taxon>
        <taxon>Chromatiales</taxon>
        <taxon>Wenzhouxiangellaceae</taxon>
        <taxon>Marinihelvus</taxon>
    </lineage>
</organism>
<reference evidence="2 3" key="1">
    <citation type="submission" date="2019-09" db="EMBL/GenBank/DDBJ databases">
        <title>Wenzhouxiangella sp. Genome sequencing and assembly.</title>
        <authorList>
            <person name="Zhang R."/>
        </authorList>
    </citation>
    <scope>NUCLEOTIDE SEQUENCE [LARGE SCALE GENOMIC DNA]</scope>
    <source>
        <strain evidence="2 3">W260</strain>
    </source>
</reference>
<name>A0A5N0T7W7_9GAMM</name>
<dbReference type="Pfam" id="PF11906">
    <property type="entry name" value="DUF3426"/>
    <property type="match status" value="1"/>
</dbReference>
<accession>A0A5N0T7W7</accession>
<sequence>MTAALLAQAGGWMQCGDCDKRFNALDALYDDFPDSHAKPAPTGGQWSPPELTSRRESADATPAFAEPETRSGVHWAWKVALPLLLLVTAANVAWTFRHHIPKEGAIGEFLARQGVQGFEAEQEFHDPGRIHLVTRDIHPHPTRDGVLVLSATFVNLAAEPQPYPVLSVALMDADNHPLVAREFDPEEYLASDWDASQRLQPDQHVPILLEFADPGEKAVGFELDFL</sequence>
<evidence type="ECO:0000313" key="3">
    <source>
        <dbReference type="Proteomes" id="UP000325372"/>
    </source>
</evidence>
<dbReference type="InterPro" id="IPR021834">
    <property type="entry name" value="DUF3426"/>
</dbReference>
<dbReference type="EMBL" id="VYXP01000006">
    <property type="protein sequence ID" value="KAA9130992.1"/>
    <property type="molecule type" value="Genomic_DNA"/>
</dbReference>
<comment type="caution">
    <text evidence="2">The sequence shown here is derived from an EMBL/GenBank/DDBJ whole genome shotgun (WGS) entry which is preliminary data.</text>
</comment>
<dbReference type="AlphaFoldDB" id="A0A5N0T7W7"/>
<proteinExistence type="predicted"/>
<feature type="region of interest" description="Disordered" evidence="1">
    <location>
        <begin position="36"/>
        <end position="65"/>
    </location>
</feature>
<dbReference type="Proteomes" id="UP000325372">
    <property type="component" value="Unassembled WGS sequence"/>
</dbReference>
<evidence type="ECO:0000256" key="1">
    <source>
        <dbReference type="SAM" id="MobiDB-lite"/>
    </source>
</evidence>
<gene>
    <name evidence="2" type="ORF">F3N42_11625</name>
</gene>
<evidence type="ECO:0000313" key="2">
    <source>
        <dbReference type="EMBL" id="KAA9130992.1"/>
    </source>
</evidence>